<keyword evidence="3" id="KW-1185">Reference proteome</keyword>
<evidence type="ECO:0000313" key="3">
    <source>
        <dbReference type="Proteomes" id="UP000470082"/>
    </source>
</evidence>
<evidence type="ECO:0000259" key="1">
    <source>
        <dbReference type="PROSITE" id="PS50930"/>
    </source>
</evidence>
<organism evidence="2 3">
    <name type="scientific">Floccifex porci</name>
    <dbReference type="NCBI Taxonomy" id="2606629"/>
    <lineage>
        <taxon>Bacteria</taxon>
        <taxon>Bacillati</taxon>
        <taxon>Bacillota</taxon>
        <taxon>Erysipelotrichia</taxon>
        <taxon>Erysipelotrichales</taxon>
        <taxon>Erysipelotrichaceae</taxon>
        <taxon>Floccifex</taxon>
    </lineage>
</organism>
<comment type="caution">
    <text evidence="2">The sequence shown here is derived from an EMBL/GenBank/DDBJ whole genome shotgun (WGS) entry which is preliminary data.</text>
</comment>
<dbReference type="PROSITE" id="PS50930">
    <property type="entry name" value="HTH_LYTTR"/>
    <property type="match status" value="1"/>
</dbReference>
<dbReference type="PANTHER" id="PTHR37299">
    <property type="entry name" value="TRANSCRIPTIONAL REGULATOR-RELATED"/>
    <property type="match status" value="1"/>
</dbReference>
<protein>
    <submittedName>
        <fullName evidence="2">LytTR family transcriptional regulator</fullName>
    </submittedName>
</protein>
<accession>A0A7X2N2H2</accession>
<dbReference type="Pfam" id="PF04397">
    <property type="entry name" value="LytTR"/>
    <property type="match status" value="1"/>
</dbReference>
<dbReference type="PANTHER" id="PTHR37299:SF1">
    <property type="entry name" value="STAGE 0 SPORULATION PROTEIN A HOMOLOG"/>
    <property type="match status" value="1"/>
</dbReference>
<dbReference type="RefSeq" id="WP_154459695.1">
    <property type="nucleotide sequence ID" value="NZ_VUMM01000004.1"/>
</dbReference>
<dbReference type="EMBL" id="VUMM01000004">
    <property type="protein sequence ID" value="MSS01230.1"/>
    <property type="molecule type" value="Genomic_DNA"/>
</dbReference>
<sequence>MIRVAFLEYEREVKDIVYLMSKTFVENDWTFRTYTKASDLMKGLKNESYQIFVFDEIFKTPRIESVFVHDNPNSLFIFVVENKYRYLKEDQRGRVLYIERDRIQEQYEEIQDSILKQSIQTDLYRLTYNGVDVNLLYEEIYYLEKIDKMVYFHTKKGEFHQRINMSQLETLFSPYGFLRVHVSFLVNEKHISSWYKDEVELTTGKRIPLSRQQKRKISANKK</sequence>
<dbReference type="SMART" id="SM00850">
    <property type="entry name" value="LytTR"/>
    <property type="match status" value="1"/>
</dbReference>
<gene>
    <name evidence="2" type="ORF">FYJ50_03780</name>
</gene>
<dbReference type="GO" id="GO:0000156">
    <property type="term" value="F:phosphorelay response regulator activity"/>
    <property type="evidence" value="ECO:0007669"/>
    <property type="project" value="InterPro"/>
</dbReference>
<dbReference type="Gene3D" id="2.40.50.1020">
    <property type="entry name" value="LytTr DNA-binding domain"/>
    <property type="match status" value="1"/>
</dbReference>
<dbReference type="Proteomes" id="UP000470082">
    <property type="component" value="Unassembled WGS sequence"/>
</dbReference>
<dbReference type="GO" id="GO:0003677">
    <property type="term" value="F:DNA binding"/>
    <property type="evidence" value="ECO:0007669"/>
    <property type="project" value="InterPro"/>
</dbReference>
<feature type="domain" description="HTH LytTR-type" evidence="1">
    <location>
        <begin position="137"/>
        <end position="222"/>
    </location>
</feature>
<dbReference type="AlphaFoldDB" id="A0A7X2N2H2"/>
<evidence type="ECO:0000313" key="2">
    <source>
        <dbReference type="EMBL" id="MSS01230.1"/>
    </source>
</evidence>
<dbReference type="InterPro" id="IPR007492">
    <property type="entry name" value="LytTR_DNA-bd_dom"/>
</dbReference>
<proteinExistence type="predicted"/>
<reference evidence="2 3" key="1">
    <citation type="submission" date="2019-08" db="EMBL/GenBank/DDBJ databases">
        <title>In-depth cultivation of the pig gut microbiome towards novel bacterial diversity and tailored functional studies.</title>
        <authorList>
            <person name="Wylensek D."/>
            <person name="Hitch T.C.A."/>
            <person name="Clavel T."/>
        </authorList>
    </citation>
    <scope>NUCLEOTIDE SEQUENCE [LARGE SCALE GENOMIC DNA]</scope>
    <source>
        <strain evidence="2 3">LKV-178-WT-2G</strain>
    </source>
</reference>
<name>A0A7X2N2H2_9FIRM</name>
<dbReference type="InterPro" id="IPR046947">
    <property type="entry name" value="LytR-like"/>
</dbReference>